<gene>
    <name evidence="2" type="ORF">NPIL_247701</name>
</gene>
<sequence>MTVGIPILDIPLPIIAGLLLGSAGHFEILESTRRLLRKLDFMKKKKNTMGIRSKYKKKTITALINGLKSTITIYRLSESSKHIPRLCAPEKPLFSKV</sequence>
<keyword evidence="1" id="KW-0472">Membrane</keyword>
<dbReference type="EMBL" id="BMAW01091579">
    <property type="protein sequence ID" value="GFS50631.1"/>
    <property type="molecule type" value="Genomic_DNA"/>
</dbReference>
<comment type="caution">
    <text evidence="2">The sequence shown here is derived from an EMBL/GenBank/DDBJ whole genome shotgun (WGS) entry which is preliminary data.</text>
</comment>
<organism evidence="2 3">
    <name type="scientific">Nephila pilipes</name>
    <name type="common">Giant wood spider</name>
    <name type="synonym">Nephila maculata</name>
    <dbReference type="NCBI Taxonomy" id="299642"/>
    <lineage>
        <taxon>Eukaryota</taxon>
        <taxon>Metazoa</taxon>
        <taxon>Ecdysozoa</taxon>
        <taxon>Arthropoda</taxon>
        <taxon>Chelicerata</taxon>
        <taxon>Arachnida</taxon>
        <taxon>Araneae</taxon>
        <taxon>Araneomorphae</taxon>
        <taxon>Entelegynae</taxon>
        <taxon>Araneoidea</taxon>
        <taxon>Nephilidae</taxon>
        <taxon>Nephila</taxon>
    </lineage>
</organism>
<protein>
    <submittedName>
        <fullName evidence="2">Uncharacterized protein</fullName>
    </submittedName>
</protein>
<dbReference type="Proteomes" id="UP000887013">
    <property type="component" value="Unassembled WGS sequence"/>
</dbReference>
<feature type="transmembrane region" description="Helical" evidence="1">
    <location>
        <begin position="12"/>
        <end position="29"/>
    </location>
</feature>
<dbReference type="AlphaFoldDB" id="A0A8X6MGC6"/>
<name>A0A8X6MGC6_NEPPI</name>
<accession>A0A8X6MGC6</accession>
<evidence type="ECO:0000313" key="3">
    <source>
        <dbReference type="Proteomes" id="UP000887013"/>
    </source>
</evidence>
<evidence type="ECO:0000256" key="1">
    <source>
        <dbReference type="SAM" id="Phobius"/>
    </source>
</evidence>
<reference evidence="2" key="1">
    <citation type="submission" date="2020-08" db="EMBL/GenBank/DDBJ databases">
        <title>Multicomponent nature underlies the extraordinary mechanical properties of spider dragline silk.</title>
        <authorList>
            <person name="Kono N."/>
            <person name="Nakamura H."/>
            <person name="Mori M."/>
            <person name="Yoshida Y."/>
            <person name="Ohtoshi R."/>
            <person name="Malay A.D."/>
            <person name="Moran D.A.P."/>
            <person name="Tomita M."/>
            <person name="Numata K."/>
            <person name="Arakawa K."/>
        </authorList>
    </citation>
    <scope>NUCLEOTIDE SEQUENCE</scope>
</reference>
<keyword evidence="1" id="KW-1133">Transmembrane helix</keyword>
<evidence type="ECO:0000313" key="2">
    <source>
        <dbReference type="EMBL" id="GFS50631.1"/>
    </source>
</evidence>
<keyword evidence="3" id="KW-1185">Reference proteome</keyword>
<proteinExistence type="predicted"/>
<keyword evidence="1" id="KW-0812">Transmembrane</keyword>